<proteinExistence type="predicted"/>
<protein>
    <submittedName>
        <fullName evidence="1">Uncharacterized protein</fullName>
    </submittedName>
</protein>
<evidence type="ECO:0000313" key="2">
    <source>
        <dbReference type="Proteomes" id="UP001062846"/>
    </source>
</evidence>
<accession>A0ACC0Q3B7</accession>
<gene>
    <name evidence="1" type="ORF">RHMOL_Rhmol01G0159700</name>
</gene>
<dbReference type="Proteomes" id="UP001062846">
    <property type="component" value="Chromosome 1"/>
</dbReference>
<dbReference type="EMBL" id="CM046388">
    <property type="protein sequence ID" value="KAI8571939.1"/>
    <property type="molecule type" value="Genomic_DNA"/>
</dbReference>
<comment type="caution">
    <text evidence="1">The sequence shown here is derived from an EMBL/GenBank/DDBJ whole genome shotgun (WGS) entry which is preliminary data.</text>
</comment>
<sequence>MVVNFSSGANWCWLLMDRSIGFQSSKLHSELLHWFWQRIKAILTRFHRFVSLSDLSTIPSSSTNFQVLFFFLRSVAFDFFFLFWNFCLRS</sequence>
<name>A0ACC0Q3B7_RHOML</name>
<organism evidence="1 2">
    <name type="scientific">Rhododendron molle</name>
    <name type="common">Chinese azalea</name>
    <name type="synonym">Azalea mollis</name>
    <dbReference type="NCBI Taxonomy" id="49168"/>
    <lineage>
        <taxon>Eukaryota</taxon>
        <taxon>Viridiplantae</taxon>
        <taxon>Streptophyta</taxon>
        <taxon>Embryophyta</taxon>
        <taxon>Tracheophyta</taxon>
        <taxon>Spermatophyta</taxon>
        <taxon>Magnoliopsida</taxon>
        <taxon>eudicotyledons</taxon>
        <taxon>Gunneridae</taxon>
        <taxon>Pentapetalae</taxon>
        <taxon>asterids</taxon>
        <taxon>Ericales</taxon>
        <taxon>Ericaceae</taxon>
        <taxon>Ericoideae</taxon>
        <taxon>Rhodoreae</taxon>
        <taxon>Rhododendron</taxon>
    </lineage>
</organism>
<reference evidence="1" key="1">
    <citation type="submission" date="2022-02" db="EMBL/GenBank/DDBJ databases">
        <title>Plant Genome Project.</title>
        <authorList>
            <person name="Zhang R.-G."/>
        </authorList>
    </citation>
    <scope>NUCLEOTIDE SEQUENCE</scope>
    <source>
        <strain evidence="1">AT1</strain>
    </source>
</reference>
<evidence type="ECO:0000313" key="1">
    <source>
        <dbReference type="EMBL" id="KAI8571939.1"/>
    </source>
</evidence>
<keyword evidence="2" id="KW-1185">Reference proteome</keyword>